<dbReference type="GO" id="GO:0120330">
    <property type="term" value="C:rixosome complex"/>
    <property type="evidence" value="ECO:0007669"/>
    <property type="project" value="TreeGrafter"/>
</dbReference>
<dbReference type="InterPro" id="IPR015943">
    <property type="entry name" value="WD40/YVTN_repeat-like_dom_sf"/>
</dbReference>
<protein>
    <submittedName>
        <fullName evidence="5">Predicted protein</fullName>
    </submittedName>
</protein>
<dbReference type="PROSITE" id="PS50082">
    <property type="entry name" value="WD_REPEATS_2"/>
    <property type="match status" value="3"/>
</dbReference>
<dbReference type="PANTHER" id="PTHR18763:SF0">
    <property type="entry name" value="WD REPEAT-CONTAINING PROTEIN 18"/>
    <property type="match status" value="1"/>
</dbReference>
<dbReference type="SMART" id="SM00320">
    <property type="entry name" value="WD40"/>
    <property type="match status" value="4"/>
</dbReference>
<evidence type="ECO:0000259" key="4">
    <source>
        <dbReference type="Pfam" id="PF21031"/>
    </source>
</evidence>
<dbReference type="InterPro" id="IPR011047">
    <property type="entry name" value="Quinoprotein_ADH-like_sf"/>
</dbReference>
<dbReference type="Pfam" id="PF00400">
    <property type="entry name" value="WD40"/>
    <property type="match status" value="2"/>
</dbReference>
<evidence type="ECO:0000256" key="3">
    <source>
        <dbReference type="PROSITE-ProRule" id="PRU00221"/>
    </source>
</evidence>
<dbReference type="RefSeq" id="XP_003060534.1">
    <property type="nucleotide sequence ID" value="XM_003060488.1"/>
</dbReference>
<keyword evidence="2" id="KW-0677">Repeat</keyword>
<feature type="repeat" description="WD" evidence="3">
    <location>
        <begin position="109"/>
        <end position="143"/>
    </location>
</feature>
<dbReference type="InterPro" id="IPR045227">
    <property type="entry name" value="WDR18/Ipi3/RID3"/>
</dbReference>
<feature type="non-terminal residue" evidence="5">
    <location>
        <position position="1"/>
    </location>
</feature>
<dbReference type="InterPro" id="IPR020472">
    <property type="entry name" value="WD40_PAC1"/>
</dbReference>
<dbReference type="KEGG" id="mpp:MICPUCDRAFT_3549"/>
<dbReference type="InterPro" id="IPR001680">
    <property type="entry name" value="WD40_rpt"/>
</dbReference>
<dbReference type="Gene3D" id="2.130.10.10">
    <property type="entry name" value="YVTN repeat-like/Quinoprotein amine dehydrogenase"/>
    <property type="match status" value="2"/>
</dbReference>
<dbReference type="AlphaFoldDB" id="C1MY91"/>
<gene>
    <name evidence="5" type="ORF">MICPUCDRAFT_3549</name>
</gene>
<dbReference type="InterPro" id="IPR049546">
    <property type="entry name" value="WDR54_beta_prop"/>
</dbReference>
<dbReference type="GeneID" id="9685710"/>
<dbReference type="SUPFAM" id="SSF50998">
    <property type="entry name" value="Quinoprotein alcohol dehydrogenase-like"/>
    <property type="match status" value="1"/>
</dbReference>
<dbReference type="GO" id="GO:0006261">
    <property type="term" value="P:DNA-templated DNA replication"/>
    <property type="evidence" value="ECO:0007669"/>
    <property type="project" value="TreeGrafter"/>
</dbReference>
<evidence type="ECO:0000256" key="1">
    <source>
        <dbReference type="ARBA" id="ARBA00022574"/>
    </source>
</evidence>
<keyword evidence="6" id="KW-1185">Reference proteome</keyword>
<evidence type="ECO:0000313" key="6">
    <source>
        <dbReference type="Proteomes" id="UP000001876"/>
    </source>
</evidence>
<dbReference type="eggNOG" id="KOG0646">
    <property type="taxonomic scope" value="Eukaryota"/>
</dbReference>
<organism evidence="6">
    <name type="scientific">Micromonas pusilla (strain CCMP1545)</name>
    <name type="common">Picoplanktonic green alga</name>
    <dbReference type="NCBI Taxonomy" id="564608"/>
    <lineage>
        <taxon>Eukaryota</taxon>
        <taxon>Viridiplantae</taxon>
        <taxon>Chlorophyta</taxon>
        <taxon>Mamiellophyceae</taxon>
        <taxon>Mamiellales</taxon>
        <taxon>Mamiellaceae</taxon>
        <taxon>Micromonas</taxon>
    </lineage>
</organism>
<dbReference type="PROSITE" id="PS00678">
    <property type="entry name" value="WD_REPEATS_1"/>
    <property type="match status" value="1"/>
</dbReference>
<evidence type="ECO:0000256" key="2">
    <source>
        <dbReference type="ARBA" id="ARBA00022737"/>
    </source>
</evidence>
<dbReference type="PRINTS" id="PR00320">
    <property type="entry name" value="GPROTEINBRPT"/>
</dbReference>
<dbReference type="Pfam" id="PF21031">
    <property type="entry name" value="WDR54"/>
    <property type="match status" value="1"/>
</dbReference>
<name>C1MY91_MICPC</name>
<proteinExistence type="predicted"/>
<dbReference type="OMA" id="INIAICW"/>
<dbReference type="PROSITE" id="PS50294">
    <property type="entry name" value="WD_REPEATS_REGION"/>
    <property type="match status" value="2"/>
</dbReference>
<dbReference type="PANTHER" id="PTHR18763">
    <property type="entry name" value="WD-REPEAT PROTEIN 18"/>
    <property type="match status" value="1"/>
</dbReference>
<feature type="repeat" description="WD" evidence="3">
    <location>
        <begin position="265"/>
        <end position="304"/>
    </location>
</feature>
<dbReference type="OrthoDB" id="6252103at2759"/>
<feature type="non-terminal residue" evidence="5">
    <location>
        <position position="322"/>
    </location>
</feature>
<dbReference type="STRING" id="564608.C1MY91"/>
<dbReference type="Proteomes" id="UP000001876">
    <property type="component" value="Unassembled WGS sequence"/>
</dbReference>
<feature type="domain" description="WD repeat-containing protein 54 beta-propeller" evidence="4">
    <location>
        <begin position="83"/>
        <end position="144"/>
    </location>
</feature>
<dbReference type="GO" id="GO:0006364">
    <property type="term" value="P:rRNA processing"/>
    <property type="evidence" value="ECO:0007669"/>
    <property type="project" value="TreeGrafter"/>
</dbReference>
<dbReference type="InterPro" id="IPR019775">
    <property type="entry name" value="WD40_repeat_CS"/>
</dbReference>
<dbReference type="GO" id="GO:0005656">
    <property type="term" value="C:nuclear pre-replicative complex"/>
    <property type="evidence" value="ECO:0007669"/>
    <property type="project" value="TreeGrafter"/>
</dbReference>
<sequence length="322" mass="33081">VLLASSTAEGPVHAWDLKTGMQLRAYKHTACGRGGLTLVGDDYLVAAHVAKCALDVWTLDRESSTHRFFVGEAIGVVAASPCGALFAAGGVDGGVFLWETSTGRLLRSWPAHFKAVSAIAFACDGGVLVTGGEDTVVTTWSVSAALDPARGADEAPASTHSWAEHALPVTGLAIARGAGSGAASLVVSCSADRTCRVWTLGGGHLLRTMRLPCALTSVAIDRCEATVYAGGADGRIFEIPLHASAAIAESLGADDASGGGAAAVLEGHGRAVTTCSADNERLVSASEDATARVWDVASRQTTHVLRHPKNVPMSCAVLARRE</sequence>
<reference evidence="5 6" key="1">
    <citation type="journal article" date="2009" name="Science">
        <title>Green evolution and dynamic adaptations revealed by genomes of the marine picoeukaryotes Micromonas.</title>
        <authorList>
            <person name="Worden A.Z."/>
            <person name="Lee J.H."/>
            <person name="Mock T."/>
            <person name="Rouze P."/>
            <person name="Simmons M.P."/>
            <person name="Aerts A.L."/>
            <person name="Allen A.E."/>
            <person name="Cuvelier M.L."/>
            <person name="Derelle E."/>
            <person name="Everett M.V."/>
            <person name="Foulon E."/>
            <person name="Grimwood J."/>
            <person name="Gundlach H."/>
            <person name="Henrissat B."/>
            <person name="Napoli C."/>
            <person name="McDonald S.M."/>
            <person name="Parker M.S."/>
            <person name="Rombauts S."/>
            <person name="Salamov A."/>
            <person name="Von Dassow P."/>
            <person name="Badger J.H."/>
            <person name="Coutinho P.M."/>
            <person name="Demir E."/>
            <person name="Dubchak I."/>
            <person name="Gentemann C."/>
            <person name="Eikrem W."/>
            <person name="Gready J.E."/>
            <person name="John U."/>
            <person name="Lanier W."/>
            <person name="Lindquist E.A."/>
            <person name="Lucas S."/>
            <person name="Mayer K.F."/>
            <person name="Moreau H."/>
            <person name="Not F."/>
            <person name="Otillar R."/>
            <person name="Panaud O."/>
            <person name="Pangilinan J."/>
            <person name="Paulsen I."/>
            <person name="Piegu B."/>
            <person name="Poliakov A."/>
            <person name="Robbens S."/>
            <person name="Schmutz J."/>
            <person name="Toulza E."/>
            <person name="Wyss T."/>
            <person name="Zelensky A."/>
            <person name="Zhou K."/>
            <person name="Armbrust E.V."/>
            <person name="Bhattacharya D."/>
            <person name="Goodenough U.W."/>
            <person name="Van de Peer Y."/>
            <person name="Grigoriev I.V."/>
        </authorList>
    </citation>
    <scope>NUCLEOTIDE SEQUENCE [LARGE SCALE GENOMIC DNA]</scope>
    <source>
        <strain evidence="5 6">CCMP1545</strain>
    </source>
</reference>
<keyword evidence="1 3" id="KW-0853">WD repeat</keyword>
<accession>C1MY91</accession>
<dbReference type="EMBL" id="GG663742">
    <property type="protein sequence ID" value="EEH55303.1"/>
    <property type="molecule type" value="Genomic_DNA"/>
</dbReference>
<evidence type="ECO:0000313" key="5">
    <source>
        <dbReference type="EMBL" id="EEH55303.1"/>
    </source>
</evidence>
<feature type="repeat" description="WD" evidence="3">
    <location>
        <begin position="77"/>
        <end position="108"/>
    </location>
</feature>